<evidence type="ECO:0000313" key="2">
    <source>
        <dbReference type="Proteomes" id="UP001227268"/>
    </source>
</evidence>
<proteinExistence type="predicted"/>
<keyword evidence="2" id="KW-1185">Reference proteome</keyword>
<reference evidence="1" key="1">
    <citation type="submission" date="2023-04" db="EMBL/GenBank/DDBJ databases">
        <title>Draft Genome sequencing of Naganishia species isolated from polar environments using Oxford Nanopore Technology.</title>
        <authorList>
            <person name="Leo P."/>
            <person name="Venkateswaran K."/>
        </authorList>
    </citation>
    <scope>NUCLEOTIDE SEQUENCE</scope>
    <source>
        <strain evidence="1">MNA-CCFEE 5423</strain>
    </source>
</reference>
<comment type="caution">
    <text evidence="1">The sequence shown here is derived from an EMBL/GenBank/DDBJ whole genome shotgun (WGS) entry which is preliminary data.</text>
</comment>
<evidence type="ECO:0000313" key="1">
    <source>
        <dbReference type="EMBL" id="KAJ9094054.1"/>
    </source>
</evidence>
<protein>
    <submittedName>
        <fullName evidence="1">Uncharacterized protein</fullName>
    </submittedName>
</protein>
<organism evidence="1 2">
    <name type="scientific">Naganishia friedmannii</name>
    <dbReference type="NCBI Taxonomy" id="89922"/>
    <lineage>
        <taxon>Eukaryota</taxon>
        <taxon>Fungi</taxon>
        <taxon>Dikarya</taxon>
        <taxon>Basidiomycota</taxon>
        <taxon>Agaricomycotina</taxon>
        <taxon>Tremellomycetes</taxon>
        <taxon>Filobasidiales</taxon>
        <taxon>Filobasidiaceae</taxon>
        <taxon>Naganishia</taxon>
    </lineage>
</organism>
<dbReference type="EMBL" id="JASBWT010000027">
    <property type="protein sequence ID" value="KAJ9094054.1"/>
    <property type="molecule type" value="Genomic_DNA"/>
</dbReference>
<sequence>MPGFVAKSDNEFVLESAQGQPVLLRCSSEAFEILKSPNALPILSTASTNLLRISVARPSSTPNARLPVTIAALVQRSGELKLWKKDFWVSTTRRGLITEWAERILDLSFQGGKGNARALVQSIALPILESAGLSIEVYETQHAKHGEMLAQDLLLDFDVIAAASGDGLIHEIINGLAVRSDAKQALRIPVVQIPTGSANGFCLNALGLENGFSIPLACLNVIKGKRLPLDVCSNTQGSKRWFSYMSLAAGLMMEVDLKTEHLRWMGDARFIYGFIRGGKLDETNGLHLKVVNGDKALMIKQSTAHRERQRSQTNTTGDSQTEAVVIPPPRNLDPNDDWVTITSGETKRMTLRDLEKANWKQGDGIWYIYTGMQPFVSRDLMQFPVAIPGEGLIDVVVQSTISRTQALSSIDGGPEGKPFHLDSMHYYKVSAYILEPLEKGDLLSLDGEAIPFERITVEMIPKMATTMTLTGCWPAVEHIEKGFKMVA</sequence>
<gene>
    <name evidence="1" type="ORF">QFC21_006155</name>
</gene>
<name>A0ACC2V4D7_9TREE</name>
<accession>A0ACC2V4D7</accession>
<dbReference type="Proteomes" id="UP001227268">
    <property type="component" value="Unassembled WGS sequence"/>
</dbReference>